<accession>A0A5A7UN55</accession>
<sequence length="107" mass="11952">MYNFPDKMILRSICFSRLWLLGSRKFATAPLLSQYKVIGRCIFGTISRSVKNFLSHTAFFATSQAATYSASIVKSAIQVCFMLLHTTAPLFRVDTDLDADFLASLSV</sequence>
<gene>
    <name evidence="1" type="ORF">E6C27_scaffold288G001550</name>
</gene>
<reference evidence="1 2" key="1">
    <citation type="submission" date="2019-08" db="EMBL/GenBank/DDBJ databases">
        <title>Draft genome sequences of two oriental melons (Cucumis melo L. var makuwa).</title>
        <authorList>
            <person name="Kwon S.-Y."/>
        </authorList>
    </citation>
    <scope>NUCLEOTIDE SEQUENCE [LARGE SCALE GENOMIC DNA]</scope>
    <source>
        <strain evidence="2">cv. SW 3</strain>
        <tissue evidence="1">Leaf</tissue>
    </source>
</reference>
<evidence type="ECO:0000313" key="1">
    <source>
        <dbReference type="EMBL" id="KAA0056634.1"/>
    </source>
</evidence>
<comment type="caution">
    <text evidence="1">The sequence shown here is derived from an EMBL/GenBank/DDBJ whole genome shotgun (WGS) entry which is preliminary data.</text>
</comment>
<proteinExistence type="predicted"/>
<evidence type="ECO:0000313" key="2">
    <source>
        <dbReference type="Proteomes" id="UP000321393"/>
    </source>
</evidence>
<protein>
    <submittedName>
        <fullName evidence="1">Uncharacterized protein</fullName>
    </submittedName>
</protein>
<dbReference type="EMBL" id="SSTE01007373">
    <property type="protein sequence ID" value="KAA0056634.1"/>
    <property type="molecule type" value="Genomic_DNA"/>
</dbReference>
<dbReference type="AlphaFoldDB" id="A0A5A7UN55"/>
<dbReference type="Proteomes" id="UP000321393">
    <property type="component" value="Unassembled WGS sequence"/>
</dbReference>
<organism evidence="1 2">
    <name type="scientific">Cucumis melo var. makuwa</name>
    <name type="common">Oriental melon</name>
    <dbReference type="NCBI Taxonomy" id="1194695"/>
    <lineage>
        <taxon>Eukaryota</taxon>
        <taxon>Viridiplantae</taxon>
        <taxon>Streptophyta</taxon>
        <taxon>Embryophyta</taxon>
        <taxon>Tracheophyta</taxon>
        <taxon>Spermatophyta</taxon>
        <taxon>Magnoliopsida</taxon>
        <taxon>eudicotyledons</taxon>
        <taxon>Gunneridae</taxon>
        <taxon>Pentapetalae</taxon>
        <taxon>rosids</taxon>
        <taxon>fabids</taxon>
        <taxon>Cucurbitales</taxon>
        <taxon>Cucurbitaceae</taxon>
        <taxon>Benincaseae</taxon>
        <taxon>Cucumis</taxon>
    </lineage>
</organism>
<name>A0A5A7UN55_CUCMM</name>
<dbReference type="OrthoDB" id="1749943at2759"/>